<feature type="compositionally biased region" description="Low complexity" evidence="1">
    <location>
        <begin position="80"/>
        <end position="96"/>
    </location>
</feature>
<organism evidence="2 3">
    <name type="scientific">Phytophthora pseudosyringae</name>
    <dbReference type="NCBI Taxonomy" id="221518"/>
    <lineage>
        <taxon>Eukaryota</taxon>
        <taxon>Sar</taxon>
        <taxon>Stramenopiles</taxon>
        <taxon>Oomycota</taxon>
        <taxon>Peronosporomycetes</taxon>
        <taxon>Peronosporales</taxon>
        <taxon>Peronosporaceae</taxon>
        <taxon>Phytophthora</taxon>
    </lineage>
</organism>
<evidence type="ECO:0000313" key="2">
    <source>
        <dbReference type="EMBL" id="KAG7377260.1"/>
    </source>
</evidence>
<evidence type="ECO:0000256" key="1">
    <source>
        <dbReference type="SAM" id="MobiDB-lite"/>
    </source>
</evidence>
<protein>
    <submittedName>
        <fullName evidence="2">Uncharacterized protein</fullName>
    </submittedName>
</protein>
<gene>
    <name evidence="2" type="ORF">PHYPSEUDO_011950</name>
</gene>
<dbReference type="AlphaFoldDB" id="A0A8T1VAG5"/>
<comment type="caution">
    <text evidence="2">The sequence shown here is derived from an EMBL/GenBank/DDBJ whole genome shotgun (WGS) entry which is preliminary data.</text>
</comment>
<feature type="region of interest" description="Disordered" evidence="1">
    <location>
        <begin position="62"/>
        <end position="96"/>
    </location>
</feature>
<evidence type="ECO:0000313" key="3">
    <source>
        <dbReference type="Proteomes" id="UP000694044"/>
    </source>
</evidence>
<feature type="compositionally biased region" description="Basic and acidic residues" evidence="1">
    <location>
        <begin position="66"/>
        <end position="79"/>
    </location>
</feature>
<dbReference type="Proteomes" id="UP000694044">
    <property type="component" value="Unassembled WGS sequence"/>
</dbReference>
<keyword evidence="3" id="KW-1185">Reference proteome</keyword>
<dbReference type="EMBL" id="JAGDFM010000555">
    <property type="protein sequence ID" value="KAG7377260.1"/>
    <property type="molecule type" value="Genomic_DNA"/>
</dbReference>
<name>A0A8T1VAG5_9STRA</name>
<reference evidence="2" key="1">
    <citation type="submission" date="2021-02" db="EMBL/GenBank/DDBJ databases">
        <authorList>
            <person name="Palmer J.M."/>
        </authorList>
    </citation>
    <scope>NUCLEOTIDE SEQUENCE</scope>
    <source>
        <strain evidence="2">SCRP734</strain>
    </source>
</reference>
<proteinExistence type="predicted"/>
<sequence>MPTEPRHAPRCASILSMLVEPAARSRPKGDFVDANISGGKVLTYEEMEAAVKSKAAVAEAKKHAKREAAEARAARKEETATSAKAITTSSSTATGP</sequence>
<accession>A0A8T1VAG5</accession>